<keyword evidence="10" id="KW-0833">Ubl conjugation pathway</keyword>
<dbReference type="InterPro" id="IPR013083">
    <property type="entry name" value="Znf_RING/FYVE/PHD"/>
</dbReference>
<dbReference type="Gene3D" id="3.30.40.10">
    <property type="entry name" value="Zinc/RING finger domain, C3HC4 (zinc finger)"/>
    <property type="match status" value="1"/>
</dbReference>
<evidence type="ECO:0000256" key="13">
    <source>
        <dbReference type="PROSITE-ProRule" id="PRU00024"/>
    </source>
</evidence>
<dbReference type="GeneTree" id="ENSGT01030000234669"/>
<comment type="pathway">
    <text evidence="3">Protein modification; protein ubiquitination.</text>
</comment>
<protein>
    <recommendedName>
        <fullName evidence="5">RING-type E3 ubiquitin transferase</fullName>
        <ecNumber evidence="5">2.3.2.27</ecNumber>
    </recommendedName>
</protein>
<feature type="domain" description="B box-type" evidence="15">
    <location>
        <begin position="64"/>
        <end position="105"/>
    </location>
</feature>
<dbReference type="InterPro" id="IPR020457">
    <property type="entry name" value="Znf_B-box_chordata"/>
</dbReference>
<reference evidence="16" key="2">
    <citation type="submission" date="2025-09" db="UniProtKB">
        <authorList>
            <consortium name="Ensembl"/>
        </authorList>
    </citation>
    <scope>IDENTIFICATION</scope>
</reference>
<dbReference type="GO" id="GO:0005737">
    <property type="term" value="C:cytoplasm"/>
    <property type="evidence" value="ECO:0007669"/>
    <property type="project" value="UniProtKB-SubCell"/>
</dbReference>
<feature type="domain" description="RING-type" evidence="14">
    <location>
        <begin position="16"/>
        <end position="57"/>
    </location>
</feature>
<dbReference type="Proteomes" id="UP000694421">
    <property type="component" value="Unplaced"/>
</dbReference>
<dbReference type="SUPFAM" id="SSF57845">
    <property type="entry name" value="B-box zinc-binding domain"/>
    <property type="match status" value="1"/>
</dbReference>
<dbReference type="PRINTS" id="PR01406">
    <property type="entry name" value="BBOXZNFINGER"/>
</dbReference>
<dbReference type="AlphaFoldDB" id="A0A8D0BPL9"/>
<comment type="subcellular location">
    <subcellularLocation>
        <location evidence="2">Cytoplasm</location>
    </subcellularLocation>
</comment>
<evidence type="ECO:0000256" key="7">
    <source>
        <dbReference type="ARBA" id="ARBA00022679"/>
    </source>
</evidence>
<dbReference type="OMA" id="EYWKEND"/>
<dbReference type="GO" id="GO:0008270">
    <property type="term" value="F:zinc ion binding"/>
    <property type="evidence" value="ECO:0007669"/>
    <property type="project" value="UniProtKB-KW"/>
</dbReference>
<evidence type="ECO:0000259" key="14">
    <source>
        <dbReference type="PROSITE" id="PS50089"/>
    </source>
</evidence>
<dbReference type="PROSITE" id="PS00518">
    <property type="entry name" value="ZF_RING_1"/>
    <property type="match status" value="1"/>
</dbReference>
<dbReference type="InterPro" id="IPR000315">
    <property type="entry name" value="Znf_B-box"/>
</dbReference>
<evidence type="ECO:0000256" key="4">
    <source>
        <dbReference type="ARBA" id="ARBA00008518"/>
    </source>
</evidence>
<dbReference type="InterPro" id="IPR050143">
    <property type="entry name" value="TRIM/RBCC"/>
</dbReference>
<evidence type="ECO:0000313" key="16">
    <source>
        <dbReference type="Ensembl" id="ENSSMRP00000011133.1"/>
    </source>
</evidence>
<evidence type="ECO:0000256" key="8">
    <source>
        <dbReference type="ARBA" id="ARBA00022723"/>
    </source>
</evidence>
<name>A0A8D0BPL9_SALMN</name>
<dbReference type="PROSITE" id="PS50119">
    <property type="entry name" value="ZF_BBOX"/>
    <property type="match status" value="1"/>
</dbReference>
<dbReference type="InterPro" id="IPR017907">
    <property type="entry name" value="Znf_RING_CS"/>
</dbReference>
<evidence type="ECO:0000256" key="5">
    <source>
        <dbReference type="ARBA" id="ARBA00012483"/>
    </source>
</evidence>
<keyword evidence="17" id="KW-1185">Reference proteome</keyword>
<evidence type="ECO:0000256" key="2">
    <source>
        <dbReference type="ARBA" id="ARBA00004496"/>
    </source>
</evidence>
<comment type="catalytic activity">
    <reaction evidence="1">
        <text>S-ubiquitinyl-[E2 ubiquitin-conjugating enzyme]-L-cysteine + [acceptor protein]-L-lysine = [E2 ubiquitin-conjugating enzyme]-L-cysteine + N(6)-ubiquitinyl-[acceptor protein]-L-lysine.</text>
        <dbReference type="EC" id="2.3.2.27"/>
    </reaction>
</comment>
<keyword evidence="12" id="KW-0175">Coiled coil</keyword>
<evidence type="ECO:0000256" key="6">
    <source>
        <dbReference type="ARBA" id="ARBA00022490"/>
    </source>
</evidence>
<keyword evidence="11" id="KW-0862">Zinc</keyword>
<proteinExistence type="inferred from homology"/>
<evidence type="ECO:0000259" key="15">
    <source>
        <dbReference type="PROSITE" id="PS50119"/>
    </source>
</evidence>
<keyword evidence="8" id="KW-0479">Metal-binding</keyword>
<evidence type="ECO:0000256" key="10">
    <source>
        <dbReference type="ARBA" id="ARBA00022786"/>
    </source>
</evidence>
<dbReference type="PROSITE" id="PS50089">
    <property type="entry name" value="ZF_RING_2"/>
    <property type="match status" value="1"/>
</dbReference>
<dbReference type="SMART" id="SM00184">
    <property type="entry name" value="RING"/>
    <property type="match status" value="1"/>
</dbReference>
<comment type="similarity">
    <text evidence="4">Belongs to the TRIM/RBCC family.</text>
</comment>
<accession>A0A8D0BPL9</accession>
<keyword evidence="9 13" id="KW-0863">Zinc-finger</keyword>
<evidence type="ECO:0000313" key="17">
    <source>
        <dbReference type="Proteomes" id="UP000694421"/>
    </source>
</evidence>
<evidence type="ECO:0000256" key="11">
    <source>
        <dbReference type="ARBA" id="ARBA00022833"/>
    </source>
</evidence>
<evidence type="ECO:0000256" key="9">
    <source>
        <dbReference type="ARBA" id="ARBA00022771"/>
    </source>
</evidence>
<dbReference type="InterPro" id="IPR001841">
    <property type="entry name" value="Znf_RING"/>
</dbReference>
<dbReference type="Gene3D" id="3.30.160.60">
    <property type="entry name" value="Classic Zinc Finger"/>
    <property type="match status" value="1"/>
</dbReference>
<evidence type="ECO:0000256" key="1">
    <source>
        <dbReference type="ARBA" id="ARBA00000900"/>
    </source>
</evidence>
<evidence type="ECO:0000256" key="3">
    <source>
        <dbReference type="ARBA" id="ARBA00004906"/>
    </source>
</evidence>
<dbReference type="GO" id="GO:0061630">
    <property type="term" value="F:ubiquitin protein ligase activity"/>
    <property type="evidence" value="ECO:0007669"/>
    <property type="project" value="UniProtKB-EC"/>
</dbReference>
<dbReference type="EC" id="2.3.2.27" evidence="5"/>
<dbReference type="Pfam" id="PF15227">
    <property type="entry name" value="zf-C3HC4_4"/>
    <property type="match status" value="1"/>
</dbReference>
<organism evidence="16 17">
    <name type="scientific">Salvator merianae</name>
    <name type="common">Argentine black and white tegu</name>
    <name type="synonym">Tupinambis merianae</name>
    <dbReference type="NCBI Taxonomy" id="96440"/>
    <lineage>
        <taxon>Eukaryota</taxon>
        <taxon>Metazoa</taxon>
        <taxon>Chordata</taxon>
        <taxon>Craniata</taxon>
        <taxon>Vertebrata</taxon>
        <taxon>Euteleostomi</taxon>
        <taxon>Lepidosauria</taxon>
        <taxon>Squamata</taxon>
        <taxon>Bifurcata</taxon>
        <taxon>Unidentata</taxon>
        <taxon>Episquamata</taxon>
        <taxon>Laterata</taxon>
        <taxon>Teiioidea</taxon>
        <taxon>Teiidae</taxon>
        <taxon>Salvator</taxon>
    </lineage>
</organism>
<keyword evidence="7" id="KW-0808">Transferase</keyword>
<reference evidence="16" key="1">
    <citation type="submission" date="2025-08" db="UniProtKB">
        <authorList>
            <consortium name="Ensembl"/>
        </authorList>
    </citation>
    <scope>IDENTIFICATION</scope>
</reference>
<sequence length="205" mass="23938">MATGNLIKNISDEATCSLCLEYFKDPVTVDCGHNFCQTCIAQCLEKAEAEPSCPQCRETISLRNFRPICGKHQEPLKLFCKEDRMCICLVCLLSKEHKDHNLVLLEEASQEYKVRHLCGRWVARLPEPIKEKQKCLSAFEKLQEALEENKCVWMSWLDDLQKKKEEYWKENDIELLDKITDLSSQIAEMEKKWQQPAGEFLQVRH</sequence>
<dbReference type="PANTHER" id="PTHR24103">
    <property type="entry name" value="E3 UBIQUITIN-PROTEIN LIGASE TRIM"/>
    <property type="match status" value="1"/>
</dbReference>
<keyword evidence="6" id="KW-0963">Cytoplasm</keyword>
<dbReference type="SUPFAM" id="SSF57850">
    <property type="entry name" value="RING/U-box"/>
    <property type="match status" value="1"/>
</dbReference>
<dbReference type="Pfam" id="PF00643">
    <property type="entry name" value="zf-B_box"/>
    <property type="match status" value="1"/>
</dbReference>
<evidence type="ECO:0000256" key="12">
    <source>
        <dbReference type="ARBA" id="ARBA00023054"/>
    </source>
</evidence>
<dbReference type="Ensembl" id="ENSSMRT00000012953.1">
    <property type="protein sequence ID" value="ENSSMRP00000011133.1"/>
    <property type="gene ID" value="ENSSMRG00000008754.1"/>
</dbReference>
<dbReference type="SMART" id="SM00336">
    <property type="entry name" value="BBOX"/>
    <property type="match status" value="1"/>
</dbReference>